<dbReference type="GO" id="GO:0000287">
    <property type="term" value="F:magnesium ion binding"/>
    <property type="evidence" value="ECO:0007669"/>
    <property type="project" value="TreeGrafter"/>
</dbReference>
<dbReference type="SUPFAM" id="SSF56784">
    <property type="entry name" value="HAD-like"/>
    <property type="match status" value="1"/>
</dbReference>
<dbReference type="InterPro" id="IPR006379">
    <property type="entry name" value="HAD-SF_hydro_IIB"/>
</dbReference>
<dbReference type="EMBL" id="SNWN01000011">
    <property type="protein sequence ID" value="TDO20385.1"/>
    <property type="molecule type" value="Genomic_DNA"/>
</dbReference>
<evidence type="ECO:0008006" key="3">
    <source>
        <dbReference type="Google" id="ProtNLM"/>
    </source>
</evidence>
<protein>
    <recommendedName>
        <fullName evidence="3">Cof subfamily protein (Haloacid dehalogenase superfamily)/HAD superfamily hydrolase (TIGR01484 family)</fullName>
    </recommendedName>
</protein>
<name>A0A4R6IH77_9MOLU</name>
<proteinExistence type="predicted"/>
<dbReference type="InterPro" id="IPR000150">
    <property type="entry name" value="Cof"/>
</dbReference>
<dbReference type="SFLD" id="SFLDG01140">
    <property type="entry name" value="C2.B:_Phosphomannomutase_and_P"/>
    <property type="match status" value="1"/>
</dbReference>
<dbReference type="InterPro" id="IPR036412">
    <property type="entry name" value="HAD-like_sf"/>
</dbReference>
<dbReference type="Proteomes" id="UP000295518">
    <property type="component" value="Unassembled WGS sequence"/>
</dbReference>
<dbReference type="InterPro" id="IPR023214">
    <property type="entry name" value="HAD_sf"/>
</dbReference>
<dbReference type="GO" id="GO:0016791">
    <property type="term" value="F:phosphatase activity"/>
    <property type="evidence" value="ECO:0007669"/>
    <property type="project" value="TreeGrafter"/>
</dbReference>
<dbReference type="PROSITE" id="PS01229">
    <property type="entry name" value="COF_2"/>
    <property type="match status" value="1"/>
</dbReference>
<dbReference type="AlphaFoldDB" id="A0A4R6IH77"/>
<evidence type="ECO:0000313" key="2">
    <source>
        <dbReference type="Proteomes" id="UP000295518"/>
    </source>
</evidence>
<dbReference type="OrthoDB" id="384659at2"/>
<accession>A0A4R6IH77</accession>
<reference evidence="1 2" key="1">
    <citation type="submission" date="2019-03" db="EMBL/GenBank/DDBJ databases">
        <title>Genomic Encyclopedia of Archaeal and Bacterial Type Strains, Phase II (KMG-II): from individual species to whole genera.</title>
        <authorList>
            <person name="Goeker M."/>
        </authorList>
    </citation>
    <scope>NUCLEOTIDE SEQUENCE [LARGE SCALE GENOMIC DNA]</scope>
    <source>
        <strain evidence="1 2">ATCC 700618</strain>
    </source>
</reference>
<dbReference type="PANTHER" id="PTHR10000">
    <property type="entry name" value="PHOSPHOSERINE PHOSPHATASE"/>
    <property type="match status" value="1"/>
</dbReference>
<organism evidence="1 2">
    <name type="scientific">Mycoplasma testudineum</name>
    <dbReference type="NCBI Taxonomy" id="244584"/>
    <lineage>
        <taxon>Bacteria</taxon>
        <taxon>Bacillati</taxon>
        <taxon>Mycoplasmatota</taxon>
        <taxon>Mollicutes</taxon>
        <taxon>Mycoplasmataceae</taxon>
        <taxon>Mycoplasma</taxon>
    </lineage>
</organism>
<dbReference type="GO" id="GO:0005829">
    <property type="term" value="C:cytosol"/>
    <property type="evidence" value="ECO:0007669"/>
    <property type="project" value="TreeGrafter"/>
</dbReference>
<comment type="caution">
    <text evidence="1">The sequence shown here is derived from an EMBL/GenBank/DDBJ whole genome shotgun (WGS) entry which is preliminary data.</text>
</comment>
<sequence length="277" mass="31103">MILLMSELKIFIFDLDGTLLKSDNSISEKNIQTLQKAKSKGHKIAIATGRSFIKTKPVQELIPFVDFFICNNGNVIVDNIENHFEIKEEIDPSIYDLAKETALSEKMIFYLDTNKNSYVYFDNEVHKNMLDPKYPMDLHIANNVSLNVFDDAIYNKKEKITQMALRHNPLKAAEIIKKVKSDVQGKVEVTLTNHIYVDINPLGTNKSNSLIWFKNHLSTKNMTTVAFGDSGNDLEMIKNADIGVAMGNAGQDVKDIANIVIGDNETDAISSFIEGLI</sequence>
<dbReference type="PANTHER" id="PTHR10000:SF8">
    <property type="entry name" value="HAD SUPERFAMILY HYDROLASE-LIKE, TYPE 3"/>
    <property type="match status" value="1"/>
</dbReference>
<gene>
    <name evidence="1" type="ORF">EI74_0463</name>
</gene>
<dbReference type="Pfam" id="PF08282">
    <property type="entry name" value="Hydrolase_3"/>
    <property type="match status" value="1"/>
</dbReference>
<dbReference type="Gene3D" id="3.40.50.1000">
    <property type="entry name" value="HAD superfamily/HAD-like"/>
    <property type="match status" value="1"/>
</dbReference>
<dbReference type="Gene3D" id="3.30.1240.10">
    <property type="match status" value="1"/>
</dbReference>
<evidence type="ECO:0000313" key="1">
    <source>
        <dbReference type="EMBL" id="TDO20385.1"/>
    </source>
</evidence>
<dbReference type="SFLD" id="SFLDS00003">
    <property type="entry name" value="Haloacid_Dehalogenase"/>
    <property type="match status" value="1"/>
</dbReference>
<dbReference type="NCBIfam" id="TIGR00099">
    <property type="entry name" value="Cof-subfamily"/>
    <property type="match status" value="1"/>
</dbReference>
<dbReference type="NCBIfam" id="TIGR01484">
    <property type="entry name" value="HAD-SF-IIB"/>
    <property type="match status" value="1"/>
</dbReference>
<keyword evidence="2" id="KW-1185">Reference proteome</keyword>